<gene>
    <name evidence="1" type="ordered locus">Bcer98_1925</name>
</gene>
<proteinExistence type="predicted"/>
<dbReference type="KEGG" id="bcy:Bcer98_1925"/>
<name>A7GQ02_BACCN</name>
<evidence type="ECO:0000313" key="2">
    <source>
        <dbReference type="Proteomes" id="UP000002300"/>
    </source>
</evidence>
<dbReference type="STRING" id="315749.Bcer98_1925"/>
<accession>A7GQ02</accession>
<protein>
    <submittedName>
        <fullName evidence="1">Transposase</fullName>
    </submittedName>
</protein>
<reference evidence="1 2" key="1">
    <citation type="journal article" date="2008" name="Chem. Biol. Interact.">
        <title>Extending the Bacillus cereus group genomics to putative food-borne pathogens of different toxicity.</title>
        <authorList>
            <person name="Lapidus A."/>
            <person name="Goltsman E."/>
            <person name="Auger S."/>
            <person name="Galleron N."/>
            <person name="Segurens B."/>
            <person name="Dossat C."/>
            <person name="Land M.L."/>
            <person name="Broussolle V."/>
            <person name="Brillard J."/>
            <person name="Guinebretiere M.H."/>
            <person name="Sanchis V."/>
            <person name="Nguen-The C."/>
            <person name="Lereclus D."/>
            <person name="Richardson P."/>
            <person name="Wincker P."/>
            <person name="Weissenbach J."/>
            <person name="Ehrlich S.D."/>
            <person name="Sorokin A."/>
        </authorList>
    </citation>
    <scope>NUCLEOTIDE SEQUENCE [LARGE SCALE GENOMIC DNA]</scope>
    <source>
        <strain evidence="2">DSM 22905 / CIP 110041 / 391-98 / NVH 391-98</strain>
    </source>
</reference>
<dbReference type="HOGENOM" id="CLU_215203_0_0_9"/>
<sequence length="50" mass="5757">MMNLKADYLHKVSADIIKNYGVICMEDLQVSNVLKNHKLAKHHVHNLEPC</sequence>
<evidence type="ECO:0000313" key="1">
    <source>
        <dbReference type="EMBL" id="ABS22210.1"/>
    </source>
</evidence>
<dbReference type="AlphaFoldDB" id="A7GQ02"/>
<keyword evidence="2" id="KW-1185">Reference proteome</keyword>
<organism evidence="1 2">
    <name type="scientific">Bacillus cytotoxicus (strain DSM 22905 / CIP 110041 / 391-98 / NVH 391-98)</name>
    <dbReference type="NCBI Taxonomy" id="315749"/>
    <lineage>
        <taxon>Bacteria</taxon>
        <taxon>Bacillati</taxon>
        <taxon>Bacillota</taxon>
        <taxon>Bacilli</taxon>
        <taxon>Bacillales</taxon>
        <taxon>Bacillaceae</taxon>
        <taxon>Bacillus</taxon>
        <taxon>Bacillus cereus group</taxon>
    </lineage>
</organism>
<dbReference type="Proteomes" id="UP000002300">
    <property type="component" value="Chromosome"/>
</dbReference>
<dbReference type="EMBL" id="CP000764">
    <property type="protein sequence ID" value="ABS22210.1"/>
    <property type="molecule type" value="Genomic_DNA"/>
</dbReference>